<evidence type="ECO:0000313" key="1">
    <source>
        <dbReference type="EMBL" id="NRT90569.1"/>
    </source>
</evidence>
<dbReference type="Proteomes" id="UP001193748">
    <property type="component" value="Unassembled WGS sequence"/>
</dbReference>
<organism evidence="1 2">
    <name type="scientific">Clostridium beijerinckii</name>
    <name type="common">Clostridium MP</name>
    <dbReference type="NCBI Taxonomy" id="1520"/>
    <lineage>
        <taxon>Bacteria</taxon>
        <taxon>Bacillati</taxon>
        <taxon>Bacillota</taxon>
        <taxon>Clostridia</taxon>
        <taxon>Eubacteriales</taxon>
        <taxon>Clostridiaceae</taxon>
        <taxon>Clostridium</taxon>
    </lineage>
</organism>
<accession>A0AAX0B6R7</accession>
<gene>
    <name evidence="1" type="ORF">B0H41_004248</name>
</gene>
<proteinExistence type="predicted"/>
<comment type="caution">
    <text evidence="1">The sequence shown here is derived from an EMBL/GenBank/DDBJ whole genome shotgun (WGS) entry which is preliminary data.</text>
</comment>
<dbReference type="AlphaFoldDB" id="A0AAX0B6R7"/>
<reference evidence="1" key="1">
    <citation type="submission" date="2020-05" db="EMBL/GenBank/DDBJ databases">
        <authorList>
            <person name="Brown S."/>
            <person name="Huntemann M."/>
            <person name="Clum A."/>
            <person name="Spunde A."/>
            <person name="Palaniappan K."/>
            <person name="Ritter S."/>
            <person name="Mikhailova N."/>
            <person name="Chen I.-M."/>
            <person name="Stamatis D."/>
            <person name="Reddy T."/>
            <person name="O'Malley R."/>
            <person name="Daum C."/>
            <person name="Shapiro N."/>
            <person name="Ivanova N."/>
            <person name="Kyrpides N."/>
            <person name="Woyke T."/>
        </authorList>
    </citation>
    <scope>NUCLEOTIDE SEQUENCE</scope>
    <source>
        <strain evidence="1">DJ080</strain>
    </source>
</reference>
<dbReference type="EMBL" id="JABSWW010000001">
    <property type="protein sequence ID" value="NRT90569.1"/>
    <property type="molecule type" value="Genomic_DNA"/>
</dbReference>
<reference evidence="1" key="2">
    <citation type="journal article" date="2022" name="Nat. Biotechnol.">
        <title>Carbon-negative production of acetone and isopropanol by gas fermentation at industrial pilot scale.</title>
        <authorList>
            <person name="Liew F.E."/>
            <person name="Nogle R."/>
            <person name="Abdalla T."/>
            <person name="Rasor B.J."/>
            <person name="Canter C."/>
            <person name="Jensen R.O."/>
            <person name="Wang L."/>
            <person name="Strutz J."/>
            <person name="Chirania P."/>
            <person name="De Tissera S."/>
            <person name="Mueller A.P."/>
            <person name="Ruan Z."/>
            <person name="Gao A."/>
            <person name="Tran L."/>
            <person name="Engle N.L."/>
            <person name="Bromley J.C."/>
            <person name="Daniell J."/>
            <person name="Conrado R."/>
            <person name="Tschaplinski T.J."/>
            <person name="Giannone R.J."/>
            <person name="Hettich R.L."/>
            <person name="Karim A.S."/>
            <person name="Simpson S.D."/>
            <person name="Brown S.D."/>
            <person name="Leang C."/>
            <person name="Jewett M.C."/>
            <person name="Kopke M."/>
        </authorList>
    </citation>
    <scope>NUCLEOTIDE SEQUENCE</scope>
    <source>
        <strain evidence="1">DJ080</strain>
    </source>
</reference>
<name>A0AAX0B6R7_CLOBE</name>
<protein>
    <submittedName>
        <fullName evidence="1">REP element-mobilizing transposase RayT</fullName>
    </submittedName>
</protein>
<evidence type="ECO:0000313" key="2">
    <source>
        <dbReference type="Proteomes" id="UP001193748"/>
    </source>
</evidence>
<sequence>MDIDNLEYSERNGKYHIVFMPRFRKKLYTRR</sequence>